<dbReference type="SUPFAM" id="SSF55021">
    <property type="entry name" value="ACT-like"/>
    <property type="match status" value="2"/>
</dbReference>
<evidence type="ECO:0000313" key="4">
    <source>
        <dbReference type="Proteomes" id="UP001149140"/>
    </source>
</evidence>
<dbReference type="PANTHER" id="PTHR43857:SF1">
    <property type="entry name" value="YJGH FAMILY PROTEIN"/>
    <property type="match status" value="1"/>
</dbReference>
<dbReference type="Gene3D" id="3.30.1330.40">
    <property type="entry name" value="RutC-like"/>
    <property type="match status" value="1"/>
</dbReference>
<dbReference type="InterPro" id="IPR006175">
    <property type="entry name" value="YjgF/YER057c/UK114"/>
</dbReference>
<comment type="caution">
    <text evidence="3">The sequence shown here is derived from an EMBL/GenBank/DDBJ whole genome shotgun (WGS) entry which is preliminary data.</text>
</comment>
<dbReference type="InterPro" id="IPR045865">
    <property type="entry name" value="ACT-like_dom_sf"/>
</dbReference>
<gene>
    <name evidence="3" type="ORF">OM076_44090</name>
</gene>
<evidence type="ECO:0000313" key="3">
    <source>
        <dbReference type="EMBL" id="MDA0167323.1"/>
    </source>
</evidence>
<proteinExistence type="predicted"/>
<keyword evidence="4" id="KW-1185">Reference proteome</keyword>
<dbReference type="InterPro" id="IPR027795">
    <property type="entry name" value="CASTOR_ACT_dom"/>
</dbReference>
<evidence type="ECO:0000259" key="2">
    <source>
        <dbReference type="Pfam" id="PF21631"/>
    </source>
</evidence>
<reference evidence="3" key="1">
    <citation type="submission" date="2022-10" db="EMBL/GenBank/DDBJ databases">
        <title>The WGS of Solirubrobacter ginsenosidimutans DSM 21036.</title>
        <authorList>
            <person name="Jiang Z."/>
        </authorList>
    </citation>
    <scope>NUCLEOTIDE SEQUENCE</scope>
    <source>
        <strain evidence="3">DSM 21036</strain>
    </source>
</reference>
<feature type="domain" description="A9CJY8-like N-terminal" evidence="2">
    <location>
        <begin position="9"/>
        <end position="54"/>
    </location>
</feature>
<dbReference type="Pfam" id="PF01042">
    <property type="entry name" value="Ribonuc_L-PSP"/>
    <property type="match status" value="1"/>
</dbReference>
<name>A0A9X3SBU8_9ACTN</name>
<dbReference type="Pfam" id="PF21631">
    <property type="entry name" value="A9CJY8-like_N"/>
    <property type="match status" value="1"/>
</dbReference>
<protein>
    <submittedName>
        <fullName evidence="3">ACT domain-containing protein</fullName>
    </submittedName>
</protein>
<dbReference type="EMBL" id="JAPDOD010000100">
    <property type="protein sequence ID" value="MDA0167323.1"/>
    <property type="molecule type" value="Genomic_DNA"/>
</dbReference>
<dbReference type="Pfam" id="PF13840">
    <property type="entry name" value="ACT_7"/>
    <property type="match status" value="1"/>
</dbReference>
<accession>A0A9X3SBU8</accession>
<dbReference type="AlphaFoldDB" id="A0A9X3SBU8"/>
<dbReference type="PANTHER" id="PTHR43857">
    <property type="entry name" value="BLR7761 PROTEIN"/>
    <property type="match status" value="1"/>
</dbReference>
<dbReference type="SUPFAM" id="SSF55298">
    <property type="entry name" value="YjgF-like"/>
    <property type="match status" value="1"/>
</dbReference>
<sequence length="247" mass="26383">MEISVLPETLAVCRLRASDRIPSWALELHEGFVSITRTPDELSIVCPQDAVPPDTQVEEDWRALVVPGPIPFEATGVLSALATPLADAGIPIFAISTYDTDYVLVREQNLERALHVLHADPERQLITSGSPYEPVIGFSRAVRAGSRVLVSGTGPVMPDGGCPESTAAQARRCWEIVLAALAEAGASASDVVRTRTLLTPTADAEGAMTAHGEVFSDVRPASTMVVIHALLDPRWTVEVEAEAQLDA</sequence>
<dbReference type="Gene3D" id="3.30.2130.10">
    <property type="entry name" value="VC0802-like"/>
    <property type="match status" value="1"/>
</dbReference>
<dbReference type="InterPro" id="IPR035959">
    <property type="entry name" value="RutC-like_sf"/>
</dbReference>
<dbReference type="RefSeq" id="WP_270046587.1">
    <property type="nucleotide sequence ID" value="NZ_JAPDOD010000100.1"/>
</dbReference>
<feature type="domain" description="CASTOR ACT" evidence="1">
    <location>
        <begin position="57"/>
        <end position="118"/>
    </location>
</feature>
<dbReference type="InterPro" id="IPR049447">
    <property type="entry name" value="A9CJY8-like_N"/>
</dbReference>
<evidence type="ECO:0000259" key="1">
    <source>
        <dbReference type="Pfam" id="PF13840"/>
    </source>
</evidence>
<organism evidence="3 4">
    <name type="scientific">Solirubrobacter ginsenosidimutans</name>
    <dbReference type="NCBI Taxonomy" id="490573"/>
    <lineage>
        <taxon>Bacteria</taxon>
        <taxon>Bacillati</taxon>
        <taxon>Actinomycetota</taxon>
        <taxon>Thermoleophilia</taxon>
        <taxon>Solirubrobacterales</taxon>
        <taxon>Solirubrobacteraceae</taxon>
        <taxon>Solirubrobacter</taxon>
    </lineage>
</organism>
<dbReference type="Proteomes" id="UP001149140">
    <property type="component" value="Unassembled WGS sequence"/>
</dbReference>